<dbReference type="GO" id="GO:0030424">
    <property type="term" value="C:axon"/>
    <property type="evidence" value="ECO:0007669"/>
    <property type="project" value="UniProtKB-SubCell"/>
</dbReference>
<dbReference type="GeneID" id="115370728"/>
<dbReference type="SMART" id="SM00408">
    <property type="entry name" value="IGc2"/>
    <property type="match status" value="4"/>
</dbReference>
<evidence type="ECO:0000256" key="8">
    <source>
        <dbReference type="ARBA" id="ARBA00022889"/>
    </source>
</evidence>
<dbReference type="InterPro" id="IPR003599">
    <property type="entry name" value="Ig_sub"/>
</dbReference>
<keyword evidence="10" id="KW-1064">Adaptive immunity</keyword>
<name>A0A667XRX2_9TELE</name>
<feature type="transmembrane region" description="Helical" evidence="17">
    <location>
        <begin position="508"/>
        <end position="530"/>
    </location>
</feature>
<dbReference type="CDD" id="cd00096">
    <property type="entry name" value="Ig"/>
    <property type="match status" value="1"/>
</dbReference>
<dbReference type="GO" id="GO:0060385">
    <property type="term" value="P:axonogenesis involved in innervation"/>
    <property type="evidence" value="ECO:0007669"/>
    <property type="project" value="Ensembl"/>
</dbReference>
<evidence type="ECO:0000313" key="20">
    <source>
        <dbReference type="Ensembl" id="ENSMMDP00005011921.1"/>
    </source>
</evidence>
<evidence type="ECO:0000256" key="18">
    <source>
        <dbReference type="SAM" id="SignalP"/>
    </source>
</evidence>
<keyword evidence="6" id="KW-0677">Repeat</keyword>
<dbReference type="RefSeq" id="XP_029923743.1">
    <property type="nucleotide sequence ID" value="XM_030067883.1"/>
</dbReference>
<keyword evidence="8" id="KW-0130">Cell adhesion</keyword>
<keyword evidence="7" id="KW-0391">Immunity</keyword>
<feature type="region of interest" description="Disordered" evidence="16">
    <location>
        <begin position="534"/>
        <end position="568"/>
    </location>
</feature>
<keyword evidence="13" id="KW-0325">Glycoprotein</keyword>
<evidence type="ECO:0000256" key="14">
    <source>
        <dbReference type="ARBA" id="ARBA00023273"/>
    </source>
</evidence>
<gene>
    <name evidence="20" type="primary">LOC115370728</name>
</gene>
<evidence type="ECO:0000256" key="7">
    <source>
        <dbReference type="ARBA" id="ARBA00022859"/>
    </source>
</evidence>
<dbReference type="PANTHER" id="PTHR11973:SF2">
    <property type="entry name" value="CD166 ANTIGEN"/>
    <property type="match status" value="1"/>
</dbReference>
<dbReference type="GO" id="GO:0030425">
    <property type="term" value="C:dendrite"/>
    <property type="evidence" value="ECO:0007669"/>
    <property type="project" value="UniProtKB-SubCell"/>
</dbReference>
<evidence type="ECO:0000256" key="12">
    <source>
        <dbReference type="ARBA" id="ARBA00023157"/>
    </source>
</evidence>
<organism evidence="20 21">
    <name type="scientific">Myripristis murdjan</name>
    <name type="common">pinecone soldierfish</name>
    <dbReference type="NCBI Taxonomy" id="586833"/>
    <lineage>
        <taxon>Eukaryota</taxon>
        <taxon>Metazoa</taxon>
        <taxon>Chordata</taxon>
        <taxon>Craniata</taxon>
        <taxon>Vertebrata</taxon>
        <taxon>Euteleostomi</taxon>
        <taxon>Actinopterygii</taxon>
        <taxon>Neopterygii</taxon>
        <taxon>Teleostei</taxon>
        <taxon>Neoteleostei</taxon>
        <taxon>Acanthomorphata</taxon>
        <taxon>Holocentriformes</taxon>
        <taxon>Holocentridae</taxon>
        <taxon>Myripristis</taxon>
    </lineage>
</organism>
<dbReference type="PANTHER" id="PTHR11973">
    <property type="entry name" value="CELL SURFACE GLYCOPROTEIN MUC18-RELATED"/>
    <property type="match status" value="1"/>
</dbReference>
<reference evidence="20" key="1">
    <citation type="submission" date="2019-06" db="EMBL/GenBank/DDBJ databases">
        <authorList>
            <consortium name="Wellcome Sanger Institute Data Sharing"/>
        </authorList>
    </citation>
    <scope>NUCLEOTIDE SEQUENCE [LARGE SCALE GENOMIC DNA]</scope>
</reference>
<dbReference type="SMART" id="SM00409">
    <property type="entry name" value="IG"/>
    <property type="match status" value="3"/>
</dbReference>
<evidence type="ECO:0000256" key="4">
    <source>
        <dbReference type="ARBA" id="ARBA00022475"/>
    </source>
</evidence>
<evidence type="ECO:0000259" key="19">
    <source>
        <dbReference type="PROSITE" id="PS50835"/>
    </source>
</evidence>
<evidence type="ECO:0000256" key="5">
    <source>
        <dbReference type="ARBA" id="ARBA00022692"/>
    </source>
</evidence>
<dbReference type="Pfam" id="PF08205">
    <property type="entry name" value="C2-set_2"/>
    <property type="match status" value="1"/>
</dbReference>
<evidence type="ECO:0000256" key="13">
    <source>
        <dbReference type="ARBA" id="ARBA00023180"/>
    </source>
</evidence>
<feature type="signal peptide" evidence="18">
    <location>
        <begin position="1"/>
        <end position="22"/>
    </location>
</feature>
<dbReference type="GeneTree" id="ENSGT00940000156881"/>
<evidence type="ECO:0000256" key="15">
    <source>
        <dbReference type="ARBA" id="ARBA00023319"/>
    </source>
</evidence>
<dbReference type="SUPFAM" id="SSF48726">
    <property type="entry name" value="Immunoglobulin"/>
    <property type="match status" value="4"/>
</dbReference>
<accession>A0A667XRX2</accession>
<evidence type="ECO:0000256" key="9">
    <source>
        <dbReference type="ARBA" id="ARBA00022989"/>
    </source>
</evidence>
<evidence type="ECO:0000256" key="17">
    <source>
        <dbReference type="SAM" id="Phobius"/>
    </source>
</evidence>
<keyword evidence="11 17" id="KW-0472">Membrane</keyword>
<keyword evidence="15" id="KW-0393">Immunoglobulin domain</keyword>
<dbReference type="GO" id="GO:0031290">
    <property type="term" value="P:retinal ganglion cell axon guidance"/>
    <property type="evidence" value="ECO:0007669"/>
    <property type="project" value="Ensembl"/>
</dbReference>
<proteinExistence type="predicted"/>
<keyword evidence="9 17" id="KW-1133">Transmembrane helix</keyword>
<dbReference type="PROSITE" id="PS50835">
    <property type="entry name" value="IG_LIKE"/>
    <property type="match status" value="4"/>
</dbReference>
<evidence type="ECO:0000313" key="21">
    <source>
        <dbReference type="Proteomes" id="UP000472263"/>
    </source>
</evidence>
<dbReference type="InterPro" id="IPR013783">
    <property type="entry name" value="Ig-like_fold"/>
</dbReference>
<dbReference type="GO" id="GO:0002250">
    <property type="term" value="P:adaptive immune response"/>
    <property type="evidence" value="ECO:0007669"/>
    <property type="project" value="UniProtKB-KW"/>
</dbReference>
<dbReference type="Gene3D" id="2.60.40.10">
    <property type="entry name" value="Immunoglobulins"/>
    <property type="match status" value="5"/>
</dbReference>
<keyword evidence="4" id="KW-1003">Cell membrane</keyword>
<dbReference type="InterPro" id="IPR036179">
    <property type="entry name" value="Ig-like_dom_sf"/>
</dbReference>
<dbReference type="Ensembl" id="ENSMMDT00005012275.1">
    <property type="protein sequence ID" value="ENSMMDP00005011921.1"/>
    <property type="gene ID" value="ENSMMDG00005005570.1"/>
</dbReference>
<feature type="chain" id="PRO_5025647991" evidence="18">
    <location>
        <begin position="23"/>
        <end position="568"/>
    </location>
</feature>
<reference evidence="20" key="3">
    <citation type="submission" date="2025-09" db="UniProtKB">
        <authorList>
            <consortium name="Ensembl"/>
        </authorList>
    </citation>
    <scope>IDENTIFICATION</scope>
</reference>
<dbReference type="OrthoDB" id="9945628at2759"/>
<dbReference type="AlphaFoldDB" id="A0A667XRX2"/>
<keyword evidence="12" id="KW-1015">Disulfide bond</keyword>
<dbReference type="GO" id="GO:0005886">
    <property type="term" value="C:plasma membrane"/>
    <property type="evidence" value="ECO:0007669"/>
    <property type="project" value="UniProtKB-SubCell"/>
</dbReference>
<dbReference type="GO" id="GO:0021885">
    <property type="term" value="P:forebrain cell migration"/>
    <property type="evidence" value="ECO:0007669"/>
    <property type="project" value="Ensembl"/>
</dbReference>
<sequence length="568" mass="62011">MHLLSASCVCALLIAIIYQVNSLETVIGLYGETLEVPCNNGKAKPEDLLITKWKYDKGEAIRGDLLVRKKDQSASVLAQDEYKDRVSMAENSSLLLSAAKLSDQKTFTCMIVAGADITEYPVNVLIHKAPSGLELSEKAKELEIGKPTKLGECVAKDANPAANITWLKDNKPLIADGKGILIHTSVQEDPITGLLTTSSVLEYSAGKEDAHAQFTCSSQDTVGQEQVSSPVTFTITYRTENISLEVISGGRFIEGDNVTLKCVADGNPAPTSFNFNLKGDVVKVENSDSYTLTDVTRYTTGEYKCSLVDDPTLEASRHITVDYLDIKLNPSGKILKSAGDAVDLALYFNASGKPTVSWSKDNVKIDKEPKFTKLTYSDSGRYECEVTMGPLSRKASFELVVEGAPVIRQLSKKRSEDGRHKILICEAEGSPKPTVSWSINGTSLDESPFINGKITHKITVVPTVNLSVSCTVYNELGQDTRVIQLSPIIVEVRMDKQDQSDDSEQTKLVVGVVVGLVLAAMVIGLAYWVYMKKSKQGSWKTGEKENGSSEEEKKLEEKVEENSQKAEV</sequence>
<feature type="domain" description="Ig-like" evidence="19">
    <location>
        <begin position="254"/>
        <end position="320"/>
    </location>
</feature>
<reference evidence="20" key="2">
    <citation type="submission" date="2025-08" db="UniProtKB">
        <authorList>
            <consortium name="Ensembl"/>
        </authorList>
    </citation>
    <scope>IDENTIFICATION</scope>
</reference>
<evidence type="ECO:0000256" key="2">
    <source>
        <dbReference type="ARBA" id="ARBA00004279"/>
    </source>
</evidence>
<dbReference type="GO" id="GO:0007155">
    <property type="term" value="P:cell adhesion"/>
    <property type="evidence" value="ECO:0007669"/>
    <property type="project" value="UniProtKB-KW"/>
</dbReference>
<dbReference type="InterPro" id="IPR051116">
    <property type="entry name" value="Surface_Rcpt/Adhesion_Mol"/>
</dbReference>
<keyword evidence="14" id="KW-0966">Cell projection</keyword>
<protein>
    <submittedName>
        <fullName evidence="20">Activated leukocyte cell adhesion molecule b</fullName>
    </submittedName>
</protein>
<dbReference type="InParanoid" id="A0A667XRX2"/>
<evidence type="ECO:0000256" key="11">
    <source>
        <dbReference type="ARBA" id="ARBA00023136"/>
    </source>
</evidence>
<keyword evidence="21" id="KW-1185">Reference proteome</keyword>
<dbReference type="GO" id="GO:0042802">
    <property type="term" value="F:identical protein binding"/>
    <property type="evidence" value="ECO:0007669"/>
    <property type="project" value="Ensembl"/>
</dbReference>
<keyword evidence="18" id="KW-0732">Signal</keyword>
<evidence type="ECO:0000256" key="6">
    <source>
        <dbReference type="ARBA" id="ARBA00022737"/>
    </source>
</evidence>
<dbReference type="Proteomes" id="UP000472263">
    <property type="component" value="Chromosome 13"/>
</dbReference>
<evidence type="ECO:0000256" key="10">
    <source>
        <dbReference type="ARBA" id="ARBA00023130"/>
    </source>
</evidence>
<dbReference type="InterPro" id="IPR007110">
    <property type="entry name" value="Ig-like_dom"/>
</dbReference>
<evidence type="ECO:0000256" key="16">
    <source>
        <dbReference type="SAM" id="MobiDB-lite"/>
    </source>
</evidence>
<dbReference type="InterPro" id="IPR013162">
    <property type="entry name" value="CD80_C2-set"/>
</dbReference>
<comment type="subcellular location">
    <subcellularLocation>
        <location evidence="1">Cell membrane</location>
        <topology evidence="1">Single-pass type I membrane protein</topology>
    </subcellularLocation>
    <subcellularLocation>
        <location evidence="3">Cell projection</location>
        <location evidence="3">Axon</location>
    </subcellularLocation>
    <subcellularLocation>
        <location evidence="2">Cell projection</location>
        <location evidence="2">Dendrite</location>
    </subcellularLocation>
</comment>
<evidence type="ECO:0000256" key="1">
    <source>
        <dbReference type="ARBA" id="ARBA00004251"/>
    </source>
</evidence>
<feature type="compositionally biased region" description="Basic and acidic residues" evidence="16">
    <location>
        <begin position="541"/>
        <end position="568"/>
    </location>
</feature>
<keyword evidence="5 17" id="KW-0812">Transmembrane</keyword>
<feature type="domain" description="Ig-like" evidence="19">
    <location>
        <begin position="130"/>
        <end position="234"/>
    </location>
</feature>
<feature type="domain" description="Ig-like" evidence="19">
    <location>
        <begin position="339"/>
        <end position="396"/>
    </location>
</feature>
<dbReference type="InterPro" id="IPR003598">
    <property type="entry name" value="Ig_sub2"/>
</dbReference>
<feature type="domain" description="Ig-like" evidence="19">
    <location>
        <begin position="405"/>
        <end position="486"/>
    </location>
</feature>
<evidence type="ECO:0000256" key="3">
    <source>
        <dbReference type="ARBA" id="ARBA00004489"/>
    </source>
</evidence>